<protein>
    <submittedName>
        <fullName evidence="1">Uncharacterized protein</fullName>
    </submittedName>
</protein>
<evidence type="ECO:0000313" key="1">
    <source>
        <dbReference type="EMBL" id="UQC86343.1"/>
    </source>
</evidence>
<sequence length="222" mass="25067">MSETWKWYLLSLPTGRAYLGYKPTSQPQAVPIGLSSQLRWMSTYLKMLSYLTEKGCSRQPRSRRRGERKSAYDQQSSTFLNVKGSVVVNGKYECDQCILYEDGNPDSLGSFALGEPFCPSSKVGSSNVQIWKAKYDYTTIIETFRRIEQASSSTLNEVAYCSKRQTLAIPPTYARFLYGVSYSHKTERQTGFQVTSSNECAVSPFPEFVADNLQTPTSLKRS</sequence>
<dbReference type="EMBL" id="CP019478">
    <property type="protein sequence ID" value="UQC86343.1"/>
    <property type="molecule type" value="Genomic_DNA"/>
</dbReference>
<accession>A0A9Q8T002</accession>
<reference evidence="1" key="1">
    <citation type="journal article" date="2021" name="Mol. Plant Microbe Interact.">
        <title>Complete Genome Sequence of the Plant-Pathogenic Fungus Colletotrichum lupini.</title>
        <authorList>
            <person name="Baroncelli R."/>
            <person name="Pensec F."/>
            <person name="Da Lio D."/>
            <person name="Boufleur T."/>
            <person name="Vicente I."/>
            <person name="Sarrocco S."/>
            <person name="Picot A."/>
            <person name="Baraldi E."/>
            <person name="Sukno S."/>
            <person name="Thon M."/>
            <person name="Le Floch G."/>
        </authorList>
    </citation>
    <scope>NUCLEOTIDE SEQUENCE</scope>
    <source>
        <strain evidence="1">IMI 504893</strain>
    </source>
</reference>
<gene>
    <name evidence="1" type="ORF">CLUP02_11843</name>
</gene>
<proteinExistence type="predicted"/>
<evidence type="ECO:0000313" key="2">
    <source>
        <dbReference type="Proteomes" id="UP000830671"/>
    </source>
</evidence>
<dbReference type="RefSeq" id="XP_049147955.1">
    <property type="nucleotide sequence ID" value="XM_049290810.1"/>
</dbReference>
<organism evidence="1 2">
    <name type="scientific">Colletotrichum lupini</name>
    <dbReference type="NCBI Taxonomy" id="145971"/>
    <lineage>
        <taxon>Eukaryota</taxon>
        <taxon>Fungi</taxon>
        <taxon>Dikarya</taxon>
        <taxon>Ascomycota</taxon>
        <taxon>Pezizomycotina</taxon>
        <taxon>Sordariomycetes</taxon>
        <taxon>Hypocreomycetidae</taxon>
        <taxon>Glomerellales</taxon>
        <taxon>Glomerellaceae</taxon>
        <taxon>Colletotrichum</taxon>
        <taxon>Colletotrichum acutatum species complex</taxon>
    </lineage>
</organism>
<dbReference type="AlphaFoldDB" id="A0A9Q8T002"/>
<keyword evidence="2" id="KW-1185">Reference proteome</keyword>
<dbReference type="GeneID" id="73345820"/>
<name>A0A9Q8T002_9PEZI</name>
<dbReference type="Proteomes" id="UP000830671">
    <property type="component" value="Chromosome 6"/>
</dbReference>
<dbReference type="KEGG" id="clup:CLUP02_11843"/>